<name>A0A6V7D446_9XANT</name>
<sequence length="1077" mass="116081">MKTTLLKYLIPVGVLVALGFLIQAGFSAPGPLNIAQAPLFTRNVIPPLNMLVMGRDHKLYYEAYNDASDLNNDRVLDVGYKPDQITYYGYYNSNVCYRAAGDMFQPSSVATGDNKKQCSGAWSGDFLNYVTTSRMDALRKVLFGGYRDTDTTTQTILRASFTPQDAHSWGKEYASVARDGYDISNYTPLSQPASGRYHLFAVTTLSDNGIPQMRVLNNSTYRIWNWVSIERPVAGNDCFTVNSTRVNCLTSTENWELVPASSYRNLTMTTWRSNSTANDAAQMMANFDGFGRSQLCGTGSVADINKSGANNNPFVTQANSCRQDNYSTQFSGNIVIPSSGTYQFAVNGDDAVEVQVDGKVVVGWYGGHGQNSSVDSLNSHSGSIALNAGTYTLRFRHQEGTGDDNWQLYWKRSPEGGATALTEFPLRVQVCPDNAALRDSTCKVYANNSSYKPTGILHDYGETDRMYFGLLTGSYGSNTAGGILRSNMASFSREVNPNTGQFCLNANCPNGDVKGIVHTISTFRTLDFSYSNYTYGCGWIVDRPVKAGECWMWGNPVGEMMYETLRYFGGASGPRTEYDIPATSPDVATLQLSKPNWISPYKGTTDGGGGYPTCAQPTMTVLSDINPSYDFKLPGSNWSAISGSGDPASLQGLNVSTEANAIWQAEGGGSRQIFIGESNGVADNAPTPKVASNMSTLRGLAPEEPSKQGTYYSAAVARYGANNKIGGDKRVRTYSVALASPLPKFDFPVGNGRVTLVPFAKSVGGGAISATSAFQPTDQIVDFYVQRVANTSGTSGRDYDANLNGGRPYAEFRINYEDVEQGADHDMDAIALYTLSVDQTNQLQVTLKSEYAAGSYIQHMGYVISGTTQDGVYLEICDLRDGTANDGTRNSCASQTAYRFNTPPGRAPGYCNTASMPSDCTGLPPTTTRAFSVGTTAGATLLKDPLWYAAKYGNDQGVTVDTDGNPTNYFLVSNPLDLKNQLGKAFDSIQNQAGSSGSIALAGARVSAGSFGVVPTYSTTNDGQDWVGNLNAYQVNQNGTLGNVLWSASTAMPTDSAGVAKKKIFTALSNRRPPDFE</sequence>
<dbReference type="RefSeq" id="WP_023904435.1">
    <property type="nucleotide sequence ID" value="NZ_CAJDKC010000003.1"/>
</dbReference>
<dbReference type="InterPro" id="IPR037524">
    <property type="entry name" value="PA14/GLEYA"/>
</dbReference>
<dbReference type="AlphaFoldDB" id="A0A6V7D446"/>
<dbReference type="SUPFAM" id="SSF56988">
    <property type="entry name" value="Anthrax protective antigen"/>
    <property type="match status" value="1"/>
</dbReference>
<dbReference type="SMART" id="SM00758">
    <property type="entry name" value="PA14"/>
    <property type="match status" value="1"/>
</dbReference>
<evidence type="ECO:0000259" key="1">
    <source>
        <dbReference type="PROSITE" id="PS51820"/>
    </source>
</evidence>
<reference evidence="2 3" key="1">
    <citation type="submission" date="2020-07" db="EMBL/GenBank/DDBJ databases">
        <authorList>
            <person name="Pothier F. J."/>
        </authorList>
    </citation>
    <scope>NUCLEOTIDE SEQUENCE [LARGE SCALE GENOMIC DNA]</scope>
    <source>
        <strain evidence="2 3">CFBP 7900</strain>
    </source>
</reference>
<proteinExistence type="predicted"/>
<feature type="domain" description="PA14" evidence="1">
    <location>
        <begin position="261"/>
        <end position="425"/>
    </location>
</feature>
<evidence type="ECO:0000313" key="3">
    <source>
        <dbReference type="Proteomes" id="UP000587508"/>
    </source>
</evidence>
<dbReference type="Proteomes" id="UP000587508">
    <property type="component" value="Unassembled WGS sequence"/>
</dbReference>
<accession>A0A6V7D446</accession>
<dbReference type="Pfam" id="PF07691">
    <property type="entry name" value="PA14"/>
    <property type="match status" value="1"/>
</dbReference>
<dbReference type="EMBL" id="CAJDKC010000003">
    <property type="protein sequence ID" value="CAD0327898.1"/>
    <property type="molecule type" value="Genomic_DNA"/>
</dbReference>
<dbReference type="PROSITE" id="PS51820">
    <property type="entry name" value="PA14"/>
    <property type="match status" value="1"/>
</dbReference>
<dbReference type="EMBL" id="CAJDKC010000003">
    <property type="protein sequence ID" value="CAD0327889.1"/>
    <property type="molecule type" value="Genomic_DNA"/>
</dbReference>
<protein>
    <recommendedName>
        <fullName evidence="1">PA14 domain-containing protein</fullName>
    </recommendedName>
</protein>
<evidence type="ECO:0000313" key="2">
    <source>
        <dbReference type="EMBL" id="CAD0327889.1"/>
    </source>
</evidence>
<dbReference type="InterPro" id="IPR011658">
    <property type="entry name" value="PA14_dom"/>
</dbReference>
<gene>
    <name evidence="2" type="ORF">CFBP7900_17510</name>
</gene>
<dbReference type="Gene3D" id="3.90.182.10">
    <property type="entry name" value="Toxin - Anthrax Protective Antigen,domain 1"/>
    <property type="match status" value="1"/>
</dbReference>
<organism evidence="2 3">
    <name type="scientific">Xanthomonas hortorum pv. carotae</name>
    <dbReference type="NCBI Taxonomy" id="487904"/>
    <lineage>
        <taxon>Bacteria</taxon>
        <taxon>Pseudomonadati</taxon>
        <taxon>Pseudomonadota</taxon>
        <taxon>Gammaproteobacteria</taxon>
        <taxon>Lysobacterales</taxon>
        <taxon>Lysobacteraceae</taxon>
        <taxon>Xanthomonas</taxon>
    </lineage>
</organism>
<comment type="caution">
    <text evidence="2">The sequence shown here is derived from an EMBL/GenBank/DDBJ whole genome shotgun (WGS) entry which is preliminary data.</text>
</comment>